<dbReference type="EC" id="3.2.1.26" evidence="3 8"/>
<dbReference type="GO" id="GO:0005985">
    <property type="term" value="P:sucrose metabolic process"/>
    <property type="evidence" value="ECO:0007669"/>
    <property type="project" value="UniProtKB-UniPathway"/>
</dbReference>
<dbReference type="InterPro" id="IPR018053">
    <property type="entry name" value="Glyco_hydro_32_AS"/>
</dbReference>
<dbReference type="UniPathway" id="UPA00238"/>
<dbReference type="InterPro" id="IPR013189">
    <property type="entry name" value="Glyco_hydro_32_C"/>
</dbReference>
<dbReference type="Pfam" id="PF08244">
    <property type="entry name" value="Glyco_hydro_32C"/>
    <property type="match status" value="1"/>
</dbReference>
<comment type="catalytic activity">
    <reaction evidence="8">
        <text>Hydrolysis of terminal non-reducing beta-D-fructofuranoside residues in beta-D-fructofuranosides.</text>
        <dbReference type="EC" id="3.2.1.26"/>
    </reaction>
</comment>
<feature type="domain" description="Glycosyl hydrolase family 32 N-terminal" evidence="10">
    <location>
        <begin position="37"/>
        <end position="342"/>
    </location>
</feature>
<proteinExistence type="inferred from homology"/>
<dbReference type="SUPFAM" id="SSF75005">
    <property type="entry name" value="Arabinanase/levansucrase/invertase"/>
    <property type="match status" value="1"/>
</dbReference>
<dbReference type="Proteomes" id="UP000194606">
    <property type="component" value="Unassembled WGS sequence"/>
</dbReference>
<evidence type="ECO:0000313" key="12">
    <source>
        <dbReference type="EMBL" id="OUK05596.1"/>
    </source>
</evidence>
<protein>
    <recommendedName>
        <fullName evidence="4 8">Sucrose-6-phosphate hydrolase</fullName>
        <ecNumber evidence="3 8">3.2.1.26</ecNumber>
    </recommendedName>
    <alternativeName>
        <fullName evidence="7 9">Invertase</fullName>
    </alternativeName>
</protein>
<dbReference type="Pfam" id="PF00251">
    <property type="entry name" value="Glyco_hydro_32N"/>
    <property type="match status" value="1"/>
</dbReference>
<dbReference type="RefSeq" id="WP_086582334.1">
    <property type="nucleotide sequence ID" value="NZ_JBJFJL010000001.1"/>
</dbReference>
<dbReference type="InterPro" id="IPR001362">
    <property type="entry name" value="Glyco_hydro_32"/>
</dbReference>
<dbReference type="InterPro" id="IPR013320">
    <property type="entry name" value="ConA-like_dom_sf"/>
</dbReference>
<comment type="pathway">
    <text evidence="1 9">Glycan biosynthesis; sucrose metabolism.</text>
</comment>
<dbReference type="AlphaFoldDB" id="A0A252CGC3"/>
<name>A0A252CGC3_9LACT</name>
<keyword evidence="9" id="KW-0119">Carbohydrate metabolism</keyword>
<evidence type="ECO:0000256" key="9">
    <source>
        <dbReference type="RuleBase" id="RU365015"/>
    </source>
</evidence>
<evidence type="ECO:0000256" key="6">
    <source>
        <dbReference type="ARBA" id="ARBA00023295"/>
    </source>
</evidence>
<comment type="subcellular location">
    <subcellularLocation>
        <location evidence="9">Cytoplasm</location>
    </subcellularLocation>
</comment>
<evidence type="ECO:0000256" key="5">
    <source>
        <dbReference type="ARBA" id="ARBA00022801"/>
    </source>
</evidence>
<sequence>MTWTTTERYRAYESYSEDELKTLRERVAQSPWHSTFHIEPETGLLNDPNGFSFFNGKWHLFYQHFPFGAVHGLKSWVHLTSTDLVHFEKSGLILYPDTKFENAGAFSGSAFPLDDALFIMYTGNHRKEDWTRIPYQLGAKLDKENQLEKLPEPIIYPNFSETTDHFRDPQIFQHQKKHYMLIGAQSVAEEGKIKIYRSKNEQLTAWEDLGFLNFTSEKMGYMIECPNLIFINNTPVLIFCPQGLDQSICSYGNIYPNTYLIADSFSVDKEVRLMGDNRIENLDYGFDCYATQAFNAPDGSAYAISWLGLPDTTYPTDQFGVQGALSMVKKLSIKDGKLYQTPVDEMKNLRKKEKEFLLKEELIPTHNAFEMEIDLKSEESHHLNIMANASHESALEIHIDKENDCFTVKRNYEKRTVNVKIEKVNLFIDKSIFEIFINDGEKVLSGRVFPNKEQYFIQSEKPINIKMWELN</sequence>
<evidence type="ECO:0000256" key="7">
    <source>
        <dbReference type="ARBA" id="ARBA00033367"/>
    </source>
</evidence>
<dbReference type="SMART" id="SM00640">
    <property type="entry name" value="Glyco_32"/>
    <property type="match status" value="1"/>
</dbReference>
<comment type="function">
    <text evidence="9">Enables the bacterium to metabolize sucrose as a sole carbon source.</text>
</comment>
<reference evidence="12 13" key="1">
    <citation type="submission" date="2017-02" db="EMBL/GenBank/DDBJ databases">
        <authorList>
            <person name="Peterson S.W."/>
        </authorList>
    </citation>
    <scope>NUCLEOTIDE SEQUENCE [LARGE SCALE GENOMIC DNA]</scope>
    <source>
        <strain evidence="12">159469</strain>
    </source>
</reference>
<dbReference type="NCBIfam" id="TIGR01322">
    <property type="entry name" value="scrB_fam"/>
    <property type="match status" value="1"/>
</dbReference>
<comment type="caution">
    <text evidence="12">The sequence shown here is derived from an EMBL/GenBank/DDBJ whole genome shotgun (WGS) entry which is preliminary data.</text>
</comment>
<dbReference type="SUPFAM" id="SSF49899">
    <property type="entry name" value="Concanavalin A-like lectins/glucanases"/>
    <property type="match status" value="1"/>
</dbReference>
<keyword evidence="5 8" id="KW-0378">Hydrolase</keyword>
<accession>A0A252CGC3</accession>
<keyword evidence="9" id="KW-0963">Cytoplasm</keyword>
<keyword evidence="6 8" id="KW-0326">Glycosidase</keyword>
<dbReference type="PANTHER" id="PTHR43101:SF1">
    <property type="entry name" value="BETA-FRUCTOSIDASE"/>
    <property type="match status" value="1"/>
</dbReference>
<evidence type="ECO:0000313" key="13">
    <source>
        <dbReference type="Proteomes" id="UP000194606"/>
    </source>
</evidence>
<evidence type="ECO:0000256" key="4">
    <source>
        <dbReference type="ARBA" id="ARBA00019623"/>
    </source>
</evidence>
<dbReference type="PANTHER" id="PTHR43101">
    <property type="entry name" value="BETA-FRUCTOSIDASE"/>
    <property type="match status" value="1"/>
</dbReference>
<dbReference type="InterPro" id="IPR013148">
    <property type="entry name" value="Glyco_hydro_32_N"/>
</dbReference>
<evidence type="ECO:0000259" key="11">
    <source>
        <dbReference type="Pfam" id="PF08244"/>
    </source>
</evidence>
<dbReference type="Gene3D" id="2.115.10.20">
    <property type="entry name" value="Glycosyl hydrolase domain, family 43"/>
    <property type="match status" value="1"/>
</dbReference>
<dbReference type="CDD" id="cd18623">
    <property type="entry name" value="GH32_ScrB-like"/>
    <property type="match status" value="1"/>
</dbReference>
<dbReference type="PROSITE" id="PS00609">
    <property type="entry name" value="GLYCOSYL_HYDROL_F32"/>
    <property type="match status" value="1"/>
</dbReference>
<dbReference type="InterPro" id="IPR006232">
    <property type="entry name" value="Suc6P_hydrolase"/>
</dbReference>
<evidence type="ECO:0000256" key="8">
    <source>
        <dbReference type="RuleBase" id="RU362110"/>
    </source>
</evidence>
<dbReference type="InterPro" id="IPR051214">
    <property type="entry name" value="GH32_Enzymes"/>
</dbReference>
<gene>
    <name evidence="12" type="ORF">BZZ03_02430</name>
</gene>
<dbReference type="GO" id="GO:0005737">
    <property type="term" value="C:cytoplasm"/>
    <property type="evidence" value="ECO:0007669"/>
    <property type="project" value="UniProtKB-SubCell"/>
</dbReference>
<evidence type="ECO:0000256" key="2">
    <source>
        <dbReference type="ARBA" id="ARBA00009902"/>
    </source>
</evidence>
<organism evidence="12 13">
    <name type="scientific">Lactococcus petauri</name>
    <dbReference type="NCBI Taxonomy" id="1940789"/>
    <lineage>
        <taxon>Bacteria</taxon>
        <taxon>Bacillati</taxon>
        <taxon>Bacillota</taxon>
        <taxon>Bacilli</taxon>
        <taxon>Lactobacillales</taxon>
        <taxon>Streptococcaceae</taxon>
        <taxon>Lactococcus</taxon>
    </lineage>
</organism>
<feature type="domain" description="Glycosyl hydrolase family 32 C-terminal" evidence="11">
    <location>
        <begin position="351"/>
        <end position="454"/>
    </location>
</feature>
<dbReference type="InterPro" id="IPR023296">
    <property type="entry name" value="Glyco_hydro_beta-prop_sf"/>
</dbReference>
<comment type="similarity">
    <text evidence="2 8">Belongs to the glycosyl hydrolase 32 family.</text>
</comment>
<evidence type="ECO:0000256" key="1">
    <source>
        <dbReference type="ARBA" id="ARBA00004914"/>
    </source>
</evidence>
<dbReference type="GO" id="GO:0004564">
    <property type="term" value="F:beta-fructofuranosidase activity"/>
    <property type="evidence" value="ECO:0007669"/>
    <property type="project" value="UniProtKB-EC"/>
</dbReference>
<dbReference type="EMBL" id="MUIZ01000001">
    <property type="protein sequence ID" value="OUK05596.1"/>
    <property type="molecule type" value="Genomic_DNA"/>
</dbReference>
<dbReference type="Gene3D" id="2.60.120.560">
    <property type="entry name" value="Exo-inulinase, domain 1"/>
    <property type="match status" value="1"/>
</dbReference>
<evidence type="ECO:0000259" key="10">
    <source>
        <dbReference type="Pfam" id="PF00251"/>
    </source>
</evidence>
<evidence type="ECO:0000256" key="3">
    <source>
        <dbReference type="ARBA" id="ARBA00012758"/>
    </source>
</evidence>